<dbReference type="Proteomes" id="UP001390339">
    <property type="component" value="Unassembled WGS sequence"/>
</dbReference>
<feature type="region of interest" description="Disordered" evidence="4">
    <location>
        <begin position="1"/>
        <end position="21"/>
    </location>
</feature>
<dbReference type="InterPro" id="IPR013216">
    <property type="entry name" value="Methyltransf_11"/>
</dbReference>
<keyword evidence="3" id="KW-0808">Transferase</keyword>
<evidence type="ECO:0000313" key="7">
    <source>
        <dbReference type="Proteomes" id="UP001390339"/>
    </source>
</evidence>
<evidence type="ECO:0000256" key="1">
    <source>
        <dbReference type="ARBA" id="ARBA00008361"/>
    </source>
</evidence>
<dbReference type="SUPFAM" id="SSF53335">
    <property type="entry name" value="S-adenosyl-L-methionine-dependent methyltransferases"/>
    <property type="match status" value="1"/>
</dbReference>
<protein>
    <submittedName>
        <fullName evidence="6">S-adenosyl-L-methionine-dependent methyltransferase</fullName>
    </submittedName>
</protein>
<evidence type="ECO:0000256" key="4">
    <source>
        <dbReference type="SAM" id="MobiDB-lite"/>
    </source>
</evidence>
<dbReference type="GO" id="GO:0032259">
    <property type="term" value="P:methylation"/>
    <property type="evidence" value="ECO:0007669"/>
    <property type="project" value="UniProtKB-KW"/>
</dbReference>
<evidence type="ECO:0000256" key="3">
    <source>
        <dbReference type="ARBA" id="ARBA00022679"/>
    </source>
</evidence>
<comment type="similarity">
    <text evidence="1">Belongs to the methyltransferase superfamily.</text>
</comment>
<dbReference type="InterPro" id="IPR029063">
    <property type="entry name" value="SAM-dependent_MTases_sf"/>
</dbReference>
<reference evidence="6 7" key="1">
    <citation type="journal article" date="2024" name="IMA Fungus">
        <title>Apiospora arundinis, a panoply of carbohydrate-active enzymes and secondary metabolites.</title>
        <authorList>
            <person name="Sorensen T."/>
            <person name="Petersen C."/>
            <person name="Muurmann A.T."/>
            <person name="Christiansen J.V."/>
            <person name="Brundto M.L."/>
            <person name="Overgaard C.K."/>
            <person name="Boysen A.T."/>
            <person name="Wollenberg R.D."/>
            <person name="Larsen T.O."/>
            <person name="Sorensen J.L."/>
            <person name="Nielsen K.L."/>
            <person name="Sondergaard T.E."/>
        </authorList>
    </citation>
    <scope>NUCLEOTIDE SEQUENCE [LARGE SCALE GENOMIC DNA]</scope>
    <source>
        <strain evidence="6 7">AAU 773</strain>
    </source>
</reference>
<organism evidence="6 7">
    <name type="scientific">Apiospora arundinis</name>
    <dbReference type="NCBI Taxonomy" id="335852"/>
    <lineage>
        <taxon>Eukaryota</taxon>
        <taxon>Fungi</taxon>
        <taxon>Dikarya</taxon>
        <taxon>Ascomycota</taxon>
        <taxon>Pezizomycotina</taxon>
        <taxon>Sordariomycetes</taxon>
        <taxon>Xylariomycetidae</taxon>
        <taxon>Amphisphaeriales</taxon>
        <taxon>Apiosporaceae</taxon>
        <taxon>Apiospora</taxon>
    </lineage>
</organism>
<evidence type="ECO:0000256" key="2">
    <source>
        <dbReference type="ARBA" id="ARBA00022603"/>
    </source>
</evidence>
<name>A0ABR2I8P3_9PEZI</name>
<gene>
    <name evidence="6" type="ORF">PGQ11_009736</name>
</gene>
<dbReference type="GO" id="GO:0008168">
    <property type="term" value="F:methyltransferase activity"/>
    <property type="evidence" value="ECO:0007669"/>
    <property type="project" value="UniProtKB-KW"/>
</dbReference>
<dbReference type="PANTHER" id="PTHR44942">
    <property type="entry name" value="METHYLTRANSF_11 DOMAIN-CONTAINING PROTEIN"/>
    <property type="match status" value="1"/>
</dbReference>
<evidence type="ECO:0000259" key="5">
    <source>
        <dbReference type="Pfam" id="PF08241"/>
    </source>
</evidence>
<evidence type="ECO:0000313" key="6">
    <source>
        <dbReference type="EMBL" id="KAK8859002.1"/>
    </source>
</evidence>
<dbReference type="Pfam" id="PF08241">
    <property type="entry name" value="Methyltransf_11"/>
    <property type="match status" value="1"/>
</dbReference>
<keyword evidence="2 6" id="KW-0489">Methyltransferase</keyword>
<comment type="caution">
    <text evidence="6">The sequence shown here is derived from an EMBL/GenBank/DDBJ whole genome shotgun (WGS) entry which is preliminary data.</text>
</comment>
<proteinExistence type="inferred from homology"/>
<feature type="domain" description="Methyltransferase type 11" evidence="5">
    <location>
        <begin position="50"/>
        <end position="143"/>
    </location>
</feature>
<keyword evidence="7" id="KW-1185">Reference proteome</keyword>
<dbReference type="Gene3D" id="3.40.50.150">
    <property type="entry name" value="Vaccinia Virus protein VP39"/>
    <property type="match status" value="1"/>
</dbReference>
<accession>A0ABR2I8P3</accession>
<dbReference type="InterPro" id="IPR051052">
    <property type="entry name" value="Diverse_substrate_MTase"/>
</dbReference>
<dbReference type="PANTHER" id="PTHR44942:SF4">
    <property type="entry name" value="METHYLTRANSFERASE TYPE 11 DOMAIN-CONTAINING PROTEIN"/>
    <property type="match status" value="1"/>
</dbReference>
<sequence length="308" mass="33778">MDATGNKVFDQDDQSWENYSRGRPQVPDAFFDRIFAYHEGKGGQFGTVHDVGAGNGPYAKRLRARFAHVIVSDIVPTNVQLAQKRLRGLDGFAFRAAKLEEADDIPAGSIDMVFATNVMHFPDPQDAAMAVVARQLRSGGTFAAGTFGPARFPDPELQALWTRISQQGGRSLLQTVDDPETTAKIMARTGGVNNVAPLRPDLFLPGALRVHLNMAHGGLEGPLPPEAAHLDTESSFTGLDDVEVFEEEAGWDFETDLEGVKAHFASFPFVSKFPDAFTELYKELDQLLADGRRVKGYFPAKIILATRR</sequence>
<dbReference type="EMBL" id="JAPCWZ010000006">
    <property type="protein sequence ID" value="KAK8859002.1"/>
    <property type="molecule type" value="Genomic_DNA"/>
</dbReference>